<sequence length="102" mass="11169">MNRSPESPPFAPFPVKAFEPPATQGESPMRQTPQKTKTGFPGGATRRSRLLQNKEGCFGISNMRAKPDHGLHFSIYTLKYNVLHNSTFSGLAGFSAQTGQKT</sequence>
<accession>A0A846QKX1</accession>
<gene>
    <name evidence="2" type="ORF">GGQ74_000742</name>
</gene>
<evidence type="ECO:0000256" key="1">
    <source>
        <dbReference type="SAM" id="MobiDB-lite"/>
    </source>
</evidence>
<dbReference type="RefSeq" id="WP_167940187.1">
    <property type="nucleotide sequence ID" value="NZ_JAATJA010000001.1"/>
</dbReference>
<keyword evidence="3" id="KW-1185">Reference proteome</keyword>
<comment type="caution">
    <text evidence="2">The sequence shown here is derived from an EMBL/GenBank/DDBJ whole genome shotgun (WGS) entry which is preliminary data.</text>
</comment>
<evidence type="ECO:0000313" key="3">
    <source>
        <dbReference type="Proteomes" id="UP000580856"/>
    </source>
</evidence>
<name>A0A846QKX1_9BACT</name>
<feature type="compositionally biased region" description="Polar residues" evidence="1">
    <location>
        <begin position="24"/>
        <end position="37"/>
    </location>
</feature>
<feature type="compositionally biased region" description="Pro residues" evidence="1">
    <location>
        <begin position="1"/>
        <end position="12"/>
    </location>
</feature>
<reference evidence="2 3" key="1">
    <citation type="submission" date="2020-03" db="EMBL/GenBank/DDBJ databases">
        <title>Genomic Encyclopedia of Type Strains, Phase IV (KMG-IV): sequencing the most valuable type-strain genomes for metagenomic binning, comparative biology and taxonomic classification.</title>
        <authorList>
            <person name="Goeker M."/>
        </authorList>
    </citation>
    <scope>NUCLEOTIDE SEQUENCE [LARGE SCALE GENOMIC DNA]</scope>
    <source>
        <strain evidence="2 3">DSM 24233</strain>
    </source>
</reference>
<proteinExistence type="predicted"/>
<evidence type="ECO:0000313" key="2">
    <source>
        <dbReference type="EMBL" id="NJB67102.1"/>
    </source>
</evidence>
<dbReference type="EMBL" id="JAATJA010000001">
    <property type="protein sequence ID" value="NJB67102.1"/>
    <property type="molecule type" value="Genomic_DNA"/>
</dbReference>
<organism evidence="2 3">
    <name type="scientific">Desulfobaculum xiamenense</name>
    <dbReference type="NCBI Taxonomy" id="995050"/>
    <lineage>
        <taxon>Bacteria</taxon>
        <taxon>Pseudomonadati</taxon>
        <taxon>Thermodesulfobacteriota</taxon>
        <taxon>Desulfovibrionia</taxon>
        <taxon>Desulfovibrionales</taxon>
        <taxon>Desulfovibrionaceae</taxon>
        <taxon>Desulfobaculum</taxon>
    </lineage>
</organism>
<feature type="region of interest" description="Disordered" evidence="1">
    <location>
        <begin position="1"/>
        <end position="48"/>
    </location>
</feature>
<protein>
    <submittedName>
        <fullName evidence="2">Uncharacterized protein</fullName>
    </submittedName>
</protein>
<dbReference type="AlphaFoldDB" id="A0A846QKX1"/>
<dbReference type="Proteomes" id="UP000580856">
    <property type="component" value="Unassembled WGS sequence"/>
</dbReference>